<dbReference type="EC" id="3.4.21.-" evidence="7"/>
<dbReference type="PANTHER" id="PTHR15462">
    <property type="entry name" value="SERINE PROTEASE"/>
    <property type="match status" value="1"/>
</dbReference>
<dbReference type="GO" id="GO:0004252">
    <property type="term" value="F:serine-type endopeptidase activity"/>
    <property type="evidence" value="ECO:0007669"/>
    <property type="project" value="InterPro"/>
</dbReference>
<organism evidence="11">
    <name type="scientific">Staphylococcus schleiferi</name>
    <dbReference type="NCBI Taxonomy" id="1295"/>
    <lineage>
        <taxon>Bacteria</taxon>
        <taxon>Bacillati</taxon>
        <taxon>Bacillota</taxon>
        <taxon>Bacilli</taxon>
        <taxon>Bacillales</taxon>
        <taxon>Staphylococcaceae</taxon>
        <taxon>Staphylococcus</taxon>
    </lineage>
</organism>
<dbReference type="EMBL" id="LR962863">
    <property type="protein sequence ID" value="CAD7358573.1"/>
    <property type="molecule type" value="Genomic_DNA"/>
</dbReference>
<dbReference type="InterPro" id="IPR009003">
    <property type="entry name" value="Peptidase_S1_PA"/>
</dbReference>
<dbReference type="PROSITE" id="PS50240">
    <property type="entry name" value="TRYPSIN_DOM"/>
    <property type="match status" value="1"/>
</dbReference>
<feature type="chain" id="PRO_5044519533" description="Serine protease" evidence="7">
    <location>
        <begin position="26"/>
        <end position="255"/>
    </location>
</feature>
<keyword evidence="13" id="KW-1185">Reference proteome</keyword>
<dbReference type="Pfam" id="PF00089">
    <property type="entry name" value="Trypsin"/>
    <property type="match status" value="1"/>
</dbReference>
<feature type="domain" description="Peptidase S1" evidence="8">
    <location>
        <begin position="33"/>
        <end position="255"/>
    </location>
</feature>
<evidence type="ECO:0000256" key="2">
    <source>
        <dbReference type="ARBA" id="ARBA00022670"/>
    </source>
</evidence>
<evidence type="ECO:0000313" key="9">
    <source>
        <dbReference type="EMBL" id="CAD7358573.1"/>
    </source>
</evidence>
<evidence type="ECO:0000313" key="11">
    <source>
        <dbReference type="EMBL" id="SUM86099.1"/>
    </source>
</evidence>
<dbReference type="InterPro" id="IPR001254">
    <property type="entry name" value="Trypsin_dom"/>
</dbReference>
<reference evidence="11" key="2">
    <citation type="submission" date="2018-06" db="EMBL/GenBank/DDBJ databases">
        <authorList>
            <consortium name="Pathogen Informatics"/>
            <person name="Doyle S."/>
        </authorList>
    </citation>
    <scope>NUCLEOTIDE SEQUENCE [LARGE SCALE GENOMIC DNA]</scope>
    <source>
        <strain evidence="11">NCTC12218</strain>
    </source>
</reference>
<evidence type="ECO:0000259" key="8">
    <source>
        <dbReference type="PROSITE" id="PS50240"/>
    </source>
</evidence>
<dbReference type="SMART" id="SM00020">
    <property type="entry name" value="Tryp_SPc"/>
    <property type="match status" value="1"/>
</dbReference>
<dbReference type="Proteomes" id="UP000264146">
    <property type="component" value="Chromosome"/>
</dbReference>
<protein>
    <recommendedName>
        <fullName evidence="7">Serine protease</fullName>
        <ecNumber evidence="7">3.4.21.-</ecNumber>
    </recommendedName>
</protein>
<keyword evidence="4 7" id="KW-0378">Hydrolase</keyword>
<dbReference type="InterPro" id="IPR008256">
    <property type="entry name" value="Peptidase_S1B"/>
</dbReference>
<feature type="active site" description="Charge relay system" evidence="6">
    <location>
        <position position="132"/>
    </location>
</feature>
<dbReference type="InterPro" id="IPR018114">
    <property type="entry name" value="TRYPSIN_HIS"/>
</dbReference>
<comment type="similarity">
    <text evidence="1 7">Belongs to the peptidase S1B family.</text>
</comment>
<dbReference type="AlphaFoldDB" id="A0A7Z7VW23"/>
<dbReference type="InterPro" id="IPR050966">
    <property type="entry name" value="Glutamyl_endopeptidase"/>
</dbReference>
<accession>A0A7Z7VW23</accession>
<evidence type="ECO:0000313" key="13">
    <source>
        <dbReference type="Proteomes" id="UP000572988"/>
    </source>
</evidence>
<dbReference type="PROSITE" id="PS00134">
    <property type="entry name" value="TRYPSIN_HIS"/>
    <property type="match status" value="1"/>
</dbReference>
<evidence type="ECO:0000256" key="7">
    <source>
        <dbReference type="RuleBase" id="RU004296"/>
    </source>
</evidence>
<evidence type="ECO:0000256" key="1">
    <source>
        <dbReference type="ARBA" id="ARBA00008764"/>
    </source>
</evidence>
<dbReference type="PRINTS" id="PR00839">
    <property type="entry name" value="V8PROTEASE"/>
</dbReference>
<evidence type="ECO:0000313" key="10">
    <source>
        <dbReference type="EMBL" id="NHA33155.1"/>
    </source>
</evidence>
<evidence type="ECO:0000256" key="6">
    <source>
        <dbReference type="PIRSR" id="PIRSR608256-1"/>
    </source>
</evidence>
<dbReference type="InterPro" id="IPR043504">
    <property type="entry name" value="Peptidase_S1_PA_chymotrypsin"/>
</dbReference>
<dbReference type="EMBL" id="POVK01000002">
    <property type="protein sequence ID" value="NHA33155.1"/>
    <property type="molecule type" value="Genomic_DNA"/>
</dbReference>
<evidence type="ECO:0000256" key="4">
    <source>
        <dbReference type="ARBA" id="ARBA00022801"/>
    </source>
</evidence>
<dbReference type="Proteomes" id="UP000572988">
    <property type="component" value="Unassembled WGS sequence"/>
</dbReference>
<proteinExistence type="inferred from homology"/>
<dbReference type="GO" id="GO:0006508">
    <property type="term" value="P:proteolysis"/>
    <property type="evidence" value="ECO:0007669"/>
    <property type="project" value="UniProtKB-KW"/>
</dbReference>
<reference evidence="10 13" key="1">
    <citation type="submission" date="2018-01" db="EMBL/GenBank/DDBJ databases">
        <title>Complete genome sequence of Staphylococcus Scheliferi isolated from human.</title>
        <authorList>
            <person name="Abouelkhair M.A."/>
            <person name="Bemis D.A."/>
            <person name="Kania S.A."/>
        </authorList>
    </citation>
    <scope>NUCLEOTIDE SEQUENCE [LARGE SCALE GENOMIC DNA]</scope>
    <source>
        <strain evidence="10 13">ATCC 43808</strain>
    </source>
</reference>
<keyword evidence="2 7" id="KW-0645">Protease</keyword>
<evidence type="ECO:0000256" key="5">
    <source>
        <dbReference type="ARBA" id="ARBA00022825"/>
    </source>
</evidence>
<dbReference type="SUPFAM" id="SSF50494">
    <property type="entry name" value="Trypsin-like serine proteases"/>
    <property type="match status" value="1"/>
</dbReference>
<dbReference type="PANTHER" id="PTHR15462:SF8">
    <property type="entry name" value="SERINE PROTEASE"/>
    <property type="match status" value="1"/>
</dbReference>
<dbReference type="RefSeq" id="WP_016425870.1">
    <property type="nucleotide sequence ID" value="NZ_CABKRV010000002.1"/>
</dbReference>
<evidence type="ECO:0000256" key="3">
    <source>
        <dbReference type="ARBA" id="ARBA00022729"/>
    </source>
</evidence>
<feature type="signal peptide" evidence="7">
    <location>
        <begin position="1"/>
        <end position="25"/>
    </location>
</feature>
<dbReference type="EMBL" id="UHEF01000001">
    <property type="protein sequence ID" value="SUM86099.1"/>
    <property type="molecule type" value="Genomic_DNA"/>
</dbReference>
<name>A0A7Z7VW23_STASC</name>
<keyword evidence="5 7" id="KW-0720">Serine protease</keyword>
<evidence type="ECO:0000313" key="12">
    <source>
        <dbReference type="Proteomes" id="UP000264146"/>
    </source>
</evidence>
<dbReference type="Gene3D" id="2.40.10.10">
    <property type="entry name" value="Trypsin-like serine proteases"/>
    <property type="match status" value="2"/>
</dbReference>
<sequence>MKKMIAQTLSVASLLFMTLTQASYAADFTNYNVIDKDTRVRVENTTVKPYQAITFLTMAWDNDGAACTGSVIGPNKVLTAAHCVYDPKKGGLAKSTTLEPGLNAKYQPYSKFISTHVRVPQQYIEKQQSDYDIAIIDVQPSAGASIGKVVKPFELETANDFTGKDFEVAGYPSDKFKVFPGPTMWKDIGVVDRQEGNKAYYTADASHGQSGAPLFDKTTHKLFGVHTSYVKGKNTESNRGTTLTDEIYNWVKQNL</sequence>
<feature type="active site" description="Charge relay system" evidence="6">
    <location>
        <position position="82"/>
    </location>
</feature>
<reference evidence="9 12" key="3">
    <citation type="submission" date="2020-11" db="EMBL/GenBank/DDBJ databases">
        <authorList>
            <consortium name="Pathogen Informatics"/>
        </authorList>
    </citation>
    <scope>NUCLEOTIDE SEQUENCE [LARGE SCALE GENOMIC DNA]</scope>
    <source>
        <strain evidence="9 12">NCTC12218</strain>
    </source>
</reference>
<feature type="active site" description="Charge relay system" evidence="6">
    <location>
        <position position="210"/>
    </location>
</feature>
<gene>
    <name evidence="11" type="primary">blaSE_2</name>
    <name evidence="10" type="ORF">C1O36_01195</name>
    <name evidence="11" type="ORF">NCTC12218_00154</name>
</gene>
<keyword evidence="3 7" id="KW-0732">Signal</keyword>